<feature type="region of interest" description="Disordered" evidence="1">
    <location>
        <begin position="1"/>
        <end position="75"/>
    </location>
</feature>
<organism evidence="2 3">
    <name type="scientific">Ambispora leptoticha</name>
    <dbReference type="NCBI Taxonomy" id="144679"/>
    <lineage>
        <taxon>Eukaryota</taxon>
        <taxon>Fungi</taxon>
        <taxon>Fungi incertae sedis</taxon>
        <taxon>Mucoromycota</taxon>
        <taxon>Glomeromycotina</taxon>
        <taxon>Glomeromycetes</taxon>
        <taxon>Archaeosporales</taxon>
        <taxon>Ambisporaceae</taxon>
        <taxon>Ambispora</taxon>
    </lineage>
</organism>
<protein>
    <submittedName>
        <fullName evidence="2">14638_t:CDS:1</fullName>
    </submittedName>
</protein>
<keyword evidence="3" id="KW-1185">Reference proteome</keyword>
<reference evidence="2" key="1">
    <citation type="submission" date="2021-06" db="EMBL/GenBank/DDBJ databases">
        <authorList>
            <person name="Kallberg Y."/>
            <person name="Tangrot J."/>
            <person name="Rosling A."/>
        </authorList>
    </citation>
    <scope>NUCLEOTIDE SEQUENCE</scope>
    <source>
        <strain evidence="2">FL130A</strain>
    </source>
</reference>
<feature type="compositionally biased region" description="Acidic residues" evidence="1">
    <location>
        <begin position="65"/>
        <end position="75"/>
    </location>
</feature>
<dbReference type="Proteomes" id="UP000789508">
    <property type="component" value="Unassembled WGS sequence"/>
</dbReference>
<feature type="compositionally biased region" description="Acidic residues" evidence="1">
    <location>
        <begin position="44"/>
        <end position="57"/>
    </location>
</feature>
<dbReference type="AlphaFoldDB" id="A0A9N9IWX9"/>
<gene>
    <name evidence="2" type="ORF">ALEPTO_LOCUS13389</name>
</gene>
<sequence>DLEDREEIDSERQDDDKANSASSDNENNEDDDNVAVPMNIDPYESVEESDFDEEGAEEPSSPGEVFDEEDFHIYQ</sequence>
<comment type="caution">
    <text evidence="2">The sequence shown here is derived from an EMBL/GenBank/DDBJ whole genome shotgun (WGS) entry which is preliminary data.</text>
</comment>
<evidence type="ECO:0000256" key="1">
    <source>
        <dbReference type="SAM" id="MobiDB-lite"/>
    </source>
</evidence>
<accession>A0A9N9IWX9</accession>
<feature type="non-terminal residue" evidence="2">
    <location>
        <position position="1"/>
    </location>
</feature>
<name>A0A9N9IWX9_9GLOM</name>
<evidence type="ECO:0000313" key="2">
    <source>
        <dbReference type="EMBL" id="CAG8753544.1"/>
    </source>
</evidence>
<dbReference type="EMBL" id="CAJVPS010042169">
    <property type="protein sequence ID" value="CAG8753544.1"/>
    <property type="molecule type" value="Genomic_DNA"/>
</dbReference>
<proteinExistence type="predicted"/>
<evidence type="ECO:0000313" key="3">
    <source>
        <dbReference type="Proteomes" id="UP000789508"/>
    </source>
</evidence>